<feature type="region of interest" description="Disordered" evidence="1">
    <location>
        <begin position="1"/>
        <end position="69"/>
    </location>
</feature>
<dbReference type="Proteomes" id="UP000825729">
    <property type="component" value="Unassembled WGS sequence"/>
</dbReference>
<reference evidence="2 3" key="1">
    <citation type="submission" date="2021-07" db="EMBL/GenBank/DDBJ databases">
        <title>The Aristolochia fimbriata genome: insights into angiosperm evolution, floral development and chemical biosynthesis.</title>
        <authorList>
            <person name="Jiao Y."/>
        </authorList>
    </citation>
    <scope>NUCLEOTIDE SEQUENCE [LARGE SCALE GENOMIC DNA]</scope>
    <source>
        <strain evidence="2">IBCAS-2021</strain>
        <tissue evidence="2">Leaf</tissue>
    </source>
</reference>
<feature type="compositionally biased region" description="Basic and acidic residues" evidence="1">
    <location>
        <begin position="57"/>
        <end position="69"/>
    </location>
</feature>
<name>A0AAV7FD45_ARIFI</name>
<dbReference type="EMBL" id="JAINDJ010000002">
    <property type="protein sequence ID" value="KAG9459053.1"/>
    <property type="molecule type" value="Genomic_DNA"/>
</dbReference>
<protein>
    <submittedName>
        <fullName evidence="2">Uncharacterized protein</fullName>
    </submittedName>
</protein>
<dbReference type="AlphaFoldDB" id="A0AAV7FD45"/>
<organism evidence="2 3">
    <name type="scientific">Aristolochia fimbriata</name>
    <name type="common">White veined hardy Dutchman's pipe vine</name>
    <dbReference type="NCBI Taxonomy" id="158543"/>
    <lineage>
        <taxon>Eukaryota</taxon>
        <taxon>Viridiplantae</taxon>
        <taxon>Streptophyta</taxon>
        <taxon>Embryophyta</taxon>
        <taxon>Tracheophyta</taxon>
        <taxon>Spermatophyta</taxon>
        <taxon>Magnoliopsida</taxon>
        <taxon>Magnoliidae</taxon>
        <taxon>Piperales</taxon>
        <taxon>Aristolochiaceae</taxon>
        <taxon>Aristolochia</taxon>
    </lineage>
</organism>
<feature type="compositionally biased region" description="Basic residues" evidence="1">
    <location>
        <begin position="40"/>
        <end position="56"/>
    </location>
</feature>
<gene>
    <name evidence="2" type="ORF">H6P81_003561</name>
</gene>
<evidence type="ECO:0000256" key="1">
    <source>
        <dbReference type="SAM" id="MobiDB-lite"/>
    </source>
</evidence>
<evidence type="ECO:0000313" key="2">
    <source>
        <dbReference type="EMBL" id="KAG9459053.1"/>
    </source>
</evidence>
<comment type="caution">
    <text evidence="2">The sequence shown here is derived from an EMBL/GenBank/DDBJ whole genome shotgun (WGS) entry which is preliminary data.</text>
</comment>
<accession>A0AAV7FD45</accession>
<sequence>MAKGIRCETSSRSSDDDTINKGFDGGDICRGPELGGSPRPGRRQRPRPGSVRRKQRTKDDESTNTRGKDGTVHLLLPFCRLLHPVLPYTTKPRLLQYFSLGASLLQVVTAGTGRGPSPSPSHFTPPPVILFGYFLALHTLPTSTSDGVPLAFPISPFTNRL</sequence>
<keyword evidence="3" id="KW-1185">Reference proteome</keyword>
<proteinExistence type="predicted"/>
<evidence type="ECO:0000313" key="3">
    <source>
        <dbReference type="Proteomes" id="UP000825729"/>
    </source>
</evidence>